<name>A0A9E7MRD2_9CAUD</name>
<reference evidence="1 2" key="1">
    <citation type="submission" date="2022-05" db="EMBL/GenBank/DDBJ databases">
        <authorList>
            <person name="Friedrich I."/>
            <person name="Poehlein A."/>
            <person name="Schneider D."/>
            <person name="Hertel R."/>
            <person name="Daniel R."/>
        </authorList>
    </citation>
    <scope>NUCLEOTIDE SEQUENCE [LARGE SCALE GENOMIC DNA]</scope>
</reference>
<gene>
    <name evidence="1" type="ORF">DOMOVOI_05180</name>
</gene>
<protein>
    <submittedName>
        <fullName evidence="1">Uncharacterized protein</fullName>
    </submittedName>
</protein>
<accession>A0A9E7MRD2</accession>
<evidence type="ECO:0000313" key="2">
    <source>
        <dbReference type="Proteomes" id="UP001057221"/>
    </source>
</evidence>
<proteinExistence type="predicted"/>
<organism evidence="1 2">
    <name type="scientific">Brevundimonas phage vB_BpoS-Domovoi</name>
    <dbReference type="NCBI Taxonomy" id="2948598"/>
    <lineage>
        <taxon>Viruses</taxon>
        <taxon>Duplodnaviria</taxon>
        <taxon>Heunggongvirae</taxon>
        <taxon>Uroviricota</taxon>
        <taxon>Caudoviricetes</taxon>
        <taxon>Jeanschmidtviridae</taxon>
        <taxon>Marchewkavirus</taxon>
        <taxon>Marchewkavirus domovoi</taxon>
    </lineage>
</organism>
<sequence>MDKLYSWSSKRAGGRITIKHATGKIVNVDVIEPINGKVVAIDKDGRSYELVVAPPV</sequence>
<keyword evidence="2" id="KW-1185">Reference proteome</keyword>
<dbReference type="EMBL" id="ON529855">
    <property type="protein sequence ID" value="USN14968.1"/>
    <property type="molecule type" value="Genomic_DNA"/>
</dbReference>
<evidence type="ECO:0000313" key="1">
    <source>
        <dbReference type="EMBL" id="USN14968.1"/>
    </source>
</evidence>
<dbReference type="Proteomes" id="UP001057221">
    <property type="component" value="Segment"/>
</dbReference>